<comment type="caution">
    <text evidence="1">Lacks conserved residue(s) required for the propagation of feature annotation.</text>
</comment>
<feature type="binding site" evidence="1">
    <location>
        <position position="132"/>
    </location>
    <ligand>
        <name>Mg(2+)</name>
        <dbReference type="ChEBI" id="CHEBI:18420"/>
        <label>1</label>
    </ligand>
</feature>
<comment type="similarity">
    <text evidence="1">Belongs to the thiamine-monophosphate kinase family.</text>
</comment>
<dbReference type="NCBIfam" id="TIGR01379">
    <property type="entry name" value="thiL"/>
    <property type="match status" value="1"/>
</dbReference>
<keyword evidence="1" id="KW-0547">Nucleotide-binding</keyword>
<organism evidence="3 4">
    <name type="scientific">Corynebacterium glaucum</name>
    <dbReference type="NCBI Taxonomy" id="187491"/>
    <lineage>
        <taxon>Bacteria</taxon>
        <taxon>Bacillati</taxon>
        <taxon>Actinomycetota</taxon>
        <taxon>Actinomycetes</taxon>
        <taxon>Mycobacteriales</taxon>
        <taxon>Corynebacteriaceae</taxon>
        <taxon>Corynebacterium</taxon>
    </lineage>
</organism>
<dbReference type="Proteomes" id="UP000217209">
    <property type="component" value="Chromosome"/>
</dbReference>
<dbReference type="Gene3D" id="3.30.1330.10">
    <property type="entry name" value="PurM-like, N-terminal domain"/>
    <property type="match status" value="1"/>
</dbReference>
<dbReference type="GO" id="GO:0009030">
    <property type="term" value="F:thiamine-phosphate kinase activity"/>
    <property type="evidence" value="ECO:0007669"/>
    <property type="project" value="UniProtKB-UniRule"/>
</dbReference>
<dbReference type="RefSeq" id="WP_095659863.1">
    <property type="nucleotide sequence ID" value="NZ_CP019688.1"/>
</dbReference>
<feature type="binding site" evidence="1">
    <location>
        <position position="226"/>
    </location>
    <ligand>
        <name>Mg(2+)</name>
        <dbReference type="ChEBI" id="CHEBI:18420"/>
        <label>5</label>
    </ligand>
</feature>
<sequence>MIHTGFPETGPSLGEVGEAGVIQAIVTAAPSTINGDDAAVLTPSTPNSRVVASTDMLVDGRHFSADYTTPYLVGRKAVVQNYADIEAMGARPLAALLAISAPPETPVAVVEELARGLGSMTQEWASELVGGDVTSGERLVISVTAIGSLGGNLDALRLNRARPGQRVVAHGHLGYSAAGLALLESGVRIPASLEPLVQAHQVPEITPGRGVVARSAGATAMTDNSDGLIRDLSTMARMSGVGIDLSSVAIKPDRLLEDAGLLLGIDPWEWVLTGGEDHALIGTCDGSAPVGFRSIGTVSRQQGVRIDGKEPAYTGGWESFA</sequence>
<feature type="domain" description="PurM-like N-terminal" evidence="2">
    <location>
        <begin position="35"/>
        <end position="148"/>
    </location>
</feature>
<dbReference type="OrthoDB" id="9802811at2"/>
<feature type="binding site" evidence="1">
    <location>
        <position position="54"/>
    </location>
    <ligand>
        <name>Mg(2+)</name>
        <dbReference type="ChEBI" id="CHEBI:18420"/>
        <label>1</label>
    </ligand>
</feature>
<dbReference type="InterPro" id="IPR036676">
    <property type="entry name" value="PurM-like_C_sf"/>
</dbReference>
<dbReference type="KEGG" id="cgv:CGLAU_05820"/>
<dbReference type="PIRSF" id="PIRSF005303">
    <property type="entry name" value="Thiam_monoph_kin"/>
    <property type="match status" value="1"/>
</dbReference>
<reference evidence="3 4" key="1">
    <citation type="submission" date="2016-12" db="EMBL/GenBank/DDBJ databases">
        <authorList>
            <person name="Song W.-J."/>
            <person name="Kurnit D.M."/>
        </authorList>
    </citation>
    <scope>NUCLEOTIDE SEQUENCE [LARGE SCALE GENOMIC DNA]</scope>
    <source>
        <strain evidence="3 4">DSM 30827</strain>
    </source>
</reference>
<dbReference type="AlphaFoldDB" id="A0A1Q2HWC4"/>
<feature type="binding site" evidence="1">
    <location>
        <position position="84"/>
    </location>
    <ligand>
        <name>Mg(2+)</name>
        <dbReference type="ChEBI" id="CHEBI:18420"/>
        <label>3</label>
    </ligand>
</feature>
<proteinExistence type="inferred from homology"/>
<keyword evidence="1" id="KW-0460">Magnesium</keyword>
<protein>
    <recommendedName>
        <fullName evidence="1">Thiamine-monophosphate kinase</fullName>
        <shortName evidence="1">TMP kinase</shortName>
        <shortName evidence="1">Thiamine-phosphate kinase</shortName>
        <ecNumber evidence="1">2.7.4.16</ecNumber>
    </recommendedName>
</protein>
<keyword evidence="4" id="KW-1185">Reference proteome</keyword>
<feature type="binding site" evidence="1">
    <location>
        <position position="37"/>
    </location>
    <ligand>
        <name>Mg(2+)</name>
        <dbReference type="ChEBI" id="CHEBI:18420"/>
        <label>4</label>
    </ligand>
</feature>
<dbReference type="InterPro" id="IPR016188">
    <property type="entry name" value="PurM-like_N"/>
</dbReference>
<keyword evidence="1" id="KW-0784">Thiamine biosynthesis</keyword>
<dbReference type="UniPathway" id="UPA00060">
    <property type="reaction ID" value="UER00142"/>
</dbReference>
<feature type="binding site" evidence="1">
    <location>
        <position position="276"/>
    </location>
    <ligand>
        <name>substrate</name>
    </ligand>
</feature>
<feature type="binding site" evidence="1">
    <location>
        <begin position="131"/>
        <end position="132"/>
    </location>
    <ligand>
        <name>ATP</name>
        <dbReference type="ChEBI" id="CHEBI:30616"/>
    </ligand>
</feature>
<name>A0A1Q2HWC4_9CORY</name>
<dbReference type="NCBIfam" id="NF004351">
    <property type="entry name" value="PRK05731.1-4"/>
    <property type="match status" value="1"/>
</dbReference>
<feature type="binding site" evidence="1">
    <location>
        <position position="84"/>
    </location>
    <ligand>
        <name>Mg(2+)</name>
        <dbReference type="ChEBI" id="CHEBI:18420"/>
        <label>4</label>
    </ligand>
</feature>
<dbReference type="InterPro" id="IPR006283">
    <property type="entry name" value="ThiL-like"/>
</dbReference>
<dbReference type="Pfam" id="PF00586">
    <property type="entry name" value="AIRS"/>
    <property type="match status" value="1"/>
</dbReference>
<comment type="function">
    <text evidence="1">Catalyzes the ATP-dependent phosphorylation of thiamine-monophosphate (TMP) to form thiamine-pyrophosphate (TPP), the active form of vitamin B1.</text>
</comment>
<accession>A0A1Q2HWC4</accession>
<feature type="binding site" evidence="1">
    <location>
        <position position="223"/>
    </location>
    <ligand>
        <name>Mg(2+)</name>
        <dbReference type="ChEBI" id="CHEBI:18420"/>
        <label>3</label>
    </ligand>
</feature>
<dbReference type="PANTHER" id="PTHR30270:SF0">
    <property type="entry name" value="THIAMINE-MONOPHOSPHATE KINASE"/>
    <property type="match status" value="1"/>
</dbReference>
<dbReference type="GO" id="GO:0009229">
    <property type="term" value="P:thiamine diphosphate biosynthetic process"/>
    <property type="evidence" value="ECO:0007669"/>
    <property type="project" value="UniProtKB-UniRule"/>
</dbReference>
<feature type="binding site" evidence="1">
    <location>
        <position position="37"/>
    </location>
    <ligand>
        <name>Mg(2+)</name>
        <dbReference type="ChEBI" id="CHEBI:18420"/>
        <label>3</label>
    </ligand>
</feature>
<dbReference type="PANTHER" id="PTHR30270">
    <property type="entry name" value="THIAMINE-MONOPHOSPHATE KINASE"/>
    <property type="match status" value="1"/>
</dbReference>
<feature type="binding site" evidence="1">
    <location>
        <position position="317"/>
    </location>
    <ligand>
        <name>substrate</name>
    </ligand>
</feature>
<evidence type="ECO:0000313" key="4">
    <source>
        <dbReference type="Proteomes" id="UP000217209"/>
    </source>
</evidence>
<gene>
    <name evidence="1 3" type="primary">thiL</name>
    <name evidence="3" type="ORF">CGLAU_05820</name>
</gene>
<evidence type="ECO:0000259" key="2">
    <source>
        <dbReference type="Pfam" id="PF00586"/>
    </source>
</evidence>
<dbReference type="EC" id="2.7.4.16" evidence="1"/>
<comment type="catalytic activity">
    <reaction evidence="1">
        <text>thiamine phosphate + ATP = thiamine diphosphate + ADP</text>
        <dbReference type="Rhea" id="RHEA:15913"/>
        <dbReference type="ChEBI" id="CHEBI:30616"/>
        <dbReference type="ChEBI" id="CHEBI:37575"/>
        <dbReference type="ChEBI" id="CHEBI:58937"/>
        <dbReference type="ChEBI" id="CHEBI:456216"/>
        <dbReference type="EC" id="2.7.4.16"/>
    </reaction>
</comment>
<comment type="miscellaneous">
    <text evidence="1">Reaction mechanism of ThiL seems to utilize a direct, inline transfer of the gamma-phosphate of ATP to TMP rather than a phosphorylated enzyme intermediate.</text>
</comment>
<dbReference type="InterPro" id="IPR036921">
    <property type="entry name" value="PurM-like_N_sf"/>
</dbReference>
<keyword evidence="1 3" id="KW-0808">Transferase</keyword>
<dbReference type="GO" id="GO:0005524">
    <property type="term" value="F:ATP binding"/>
    <property type="evidence" value="ECO:0007669"/>
    <property type="project" value="UniProtKB-UniRule"/>
</dbReference>
<dbReference type="EMBL" id="CP019688">
    <property type="protein sequence ID" value="AQQ15132.1"/>
    <property type="molecule type" value="Genomic_DNA"/>
</dbReference>
<evidence type="ECO:0000313" key="3">
    <source>
        <dbReference type="EMBL" id="AQQ15132.1"/>
    </source>
</evidence>
<feature type="binding site" evidence="1">
    <location>
        <position position="55"/>
    </location>
    <ligand>
        <name>Mg(2+)</name>
        <dbReference type="ChEBI" id="CHEBI:18420"/>
        <label>2</label>
    </ligand>
</feature>
<keyword evidence="1 3" id="KW-0418">Kinase</keyword>
<dbReference type="GO" id="GO:0000287">
    <property type="term" value="F:magnesium ion binding"/>
    <property type="evidence" value="ECO:0007669"/>
    <property type="project" value="UniProtKB-UniRule"/>
</dbReference>
<dbReference type="Gene3D" id="3.90.650.10">
    <property type="entry name" value="PurM-like C-terminal domain"/>
    <property type="match status" value="1"/>
</dbReference>
<feature type="binding site" evidence="1">
    <location>
        <position position="225"/>
    </location>
    <ligand>
        <name>ATP</name>
        <dbReference type="ChEBI" id="CHEBI:30616"/>
    </ligand>
</feature>
<feature type="binding site" evidence="1">
    <location>
        <position position="62"/>
    </location>
    <ligand>
        <name>substrate</name>
    </ligand>
</feature>
<dbReference type="SUPFAM" id="SSF56042">
    <property type="entry name" value="PurM C-terminal domain-like"/>
    <property type="match status" value="1"/>
</dbReference>
<keyword evidence="1" id="KW-0067">ATP-binding</keyword>
<dbReference type="GO" id="GO:0009228">
    <property type="term" value="P:thiamine biosynthetic process"/>
    <property type="evidence" value="ECO:0007669"/>
    <property type="project" value="UniProtKB-KW"/>
</dbReference>
<evidence type="ECO:0000256" key="1">
    <source>
        <dbReference type="HAMAP-Rule" id="MF_02128"/>
    </source>
</evidence>
<keyword evidence="1" id="KW-0479">Metal-binding</keyword>
<feature type="binding site" evidence="1">
    <location>
        <position position="84"/>
    </location>
    <ligand>
        <name>Mg(2+)</name>
        <dbReference type="ChEBI" id="CHEBI:18420"/>
        <label>2</label>
    </ligand>
</feature>
<comment type="pathway">
    <text evidence="1">Cofactor biosynthesis; thiamine diphosphate biosynthesis; thiamine diphosphate from thiamine phosphate: step 1/1.</text>
</comment>
<feature type="binding site" evidence="1">
    <location>
        <position position="53"/>
    </location>
    <ligand>
        <name>Mg(2+)</name>
        <dbReference type="ChEBI" id="CHEBI:18420"/>
        <label>4</label>
    </ligand>
</feature>
<feature type="binding site" evidence="1">
    <location>
        <position position="157"/>
    </location>
    <ligand>
        <name>ATP</name>
        <dbReference type="ChEBI" id="CHEBI:30616"/>
    </ligand>
</feature>
<dbReference type="CDD" id="cd02194">
    <property type="entry name" value="ThiL"/>
    <property type="match status" value="1"/>
</dbReference>
<dbReference type="SUPFAM" id="SSF55326">
    <property type="entry name" value="PurM N-terminal domain-like"/>
    <property type="match status" value="1"/>
</dbReference>
<dbReference type="HAMAP" id="MF_02128">
    <property type="entry name" value="TMP_kinase"/>
    <property type="match status" value="1"/>
</dbReference>
<feature type="binding site" evidence="1">
    <location>
        <position position="55"/>
    </location>
    <ligand>
        <name>Mg(2+)</name>
        <dbReference type="ChEBI" id="CHEBI:18420"/>
        <label>1</label>
    </ligand>
</feature>